<dbReference type="InterPro" id="IPR006685">
    <property type="entry name" value="MscS_channel_2nd"/>
</dbReference>
<evidence type="ECO:0000256" key="7">
    <source>
        <dbReference type="SAM" id="Phobius"/>
    </source>
</evidence>
<gene>
    <name evidence="9" type="ORF">KEG57_12530</name>
</gene>
<dbReference type="PRINTS" id="PR00103">
    <property type="entry name" value="CAMPKINASE"/>
</dbReference>
<evidence type="ECO:0000256" key="3">
    <source>
        <dbReference type="ARBA" id="ARBA00022475"/>
    </source>
</evidence>
<dbReference type="AlphaFoldDB" id="A0A9X3X4R2"/>
<name>A0A9X3X4R2_9BACT</name>
<dbReference type="Proteomes" id="UP001151081">
    <property type="component" value="Unassembled WGS sequence"/>
</dbReference>
<dbReference type="Pfam" id="PF21082">
    <property type="entry name" value="MS_channel_3rd"/>
    <property type="match status" value="1"/>
</dbReference>
<feature type="transmembrane region" description="Helical" evidence="7">
    <location>
        <begin position="46"/>
        <end position="63"/>
    </location>
</feature>
<evidence type="ECO:0000256" key="4">
    <source>
        <dbReference type="ARBA" id="ARBA00022692"/>
    </source>
</evidence>
<dbReference type="GO" id="GO:0008381">
    <property type="term" value="F:mechanosensitive monoatomic ion channel activity"/>
    <property type="evidence" value="ECO:0007669"/>
    <property type="project" value="UniProtKB-ARBA"/>
</dbReference>
<organism evidence="9 10">
    <name type="scientific">Polyangium jinanense</name>
    <dbReference type="NCBI Taxonomy" id="2829994"/>
    <lineage>
        <taxon>Bacteria</taxon>
        <taxon>Pseudomonadati</taxon>
        <taxon>Myxococcota</taxon>
        <taxon>Polyangia</taxon>
        <taxon>Polyangiales</taxon>
        <taxon>Polyangiaceae</taxon>
        <taxon>Polyangium</taxon>
    </lineage>
</organism>
<dbReference type="Gene3D" id="1.10.287.1260">
    <property type="match status" value="1"/>
</dbReference>
<dbReference type="PROSITE" id="PS00888">
    <property type="entry name" value="CNMP_BINDING_1"/>
    <property type="match status" value="1"/>
</dbReference>
<keyword evidence="5 7" id="KW-1133">Transmembrane helix</keyword>
<dbReference type="SMART" id="SM00100">
    <property type="entry name" value="cNMP"/>
    <property type="match status" value="1"/>
</dbReference>
<keyword evidence="3" id="KW-1003">Cell membrane</keyword>
<feature type="transmembrane region" description="Helical" evidence="7">
    <location>
        <begin position="108"/>
        <end position="126"/>
    </location>
</feature>
<dbReference type="EMBL" id="JAGTJJ010000004">
    <property type="protein sequence ID" value="MDC3981331.1"/>
    <property type="molecule type" value="Genomic_DNA"/>
</dbReference>
<dbReference type="InterPro" id="IPR052702">
    <property type="entry name" value="MscS-like_channel"/>
</dbReference>
<dbReference type="InterPro" id="IPR018490">
    <property type="entry name" value="cNMP-bd_dom_sf"/>
</dbReference>
<feature type="domain" description="Cyclic nucleotide-binding" evidence="8">
    <location>
        <begin position="350"/>
        <end position="471"/>
    </location>
</feature>
<dbReference type="InterPro" id="IPR018488">
    <property type="entry name" value="cNMP-bd_CS"/>
</dbReference>
<dbReference type="SUPFAM" id="SSF82689">
    <property type="entry name" value="Mechanosensitive channel protein MscS (YggB), C-terminal domain"/>
    <property type="match status" value="1"/>
</dbReference>
<feature type="transmembrane region" description="Helical" evidence="7">
    <location>
        <begin position="75"/>
        <end position="96"/>
    </location>
</feature>
<dbReference type="Gene3D" id="2.30.30.60">
    <property type="match status" value="1"/>
</dbReference>
<evidence type="ECO:0000259" key="8">
    <source>
        <dbReference type="PROSITE" id="PS50042"/>
    </source>
</evidence>
<comment type="caution">
    <text evidence="9">The sequence shown here is derived from an EMBL/GenBank/DDBJ whole genome shotgun (WGS) entry which is preliminary data.</text>
</comment>
<comment type="similarity">
    <text evidence="2">Belongs to the MscS (TC 1.A.23) family.</text>
</comment>
<sequence>MSTEPPQHILQTLGAGAIGIGIGAAVLLLCALALPRAERKATLRTPLVLLGLHALTVLVRLPLPEGKINRGLEVLGLFFLLMSLARAIFVLVVDVVVSARLSKPLPRIIRDIVQGLVFLGAVAIVLREVGVEPGSLLTTSALLTAVIGLSLQETLGNLFAGLAIQAQTPFEVGDWIGIDGDPKLIGRVVEINWRATTVLTLEQVELVIPNGVLAKTTIRNFTKPTNIARRTVTVQAPYEVSPRRVEEALLEAVHEVPGILTQPAPTAQTRDFADSGIQYVVNYFIEDFALRDRIDSMVRHRIWYAFKRAGISIPYPMRTVHTHAVTAESRAEETKQDATRRMAALGAVHFLEPLPEASLERLAALSRTCHFMPGEAVIRQGEMGSELFIVQKGELAVIVGRGEGGSVAEVARLGPGQFFGEMSLMTGEKRAATVKATTDCELVEVSKGAFQEVLAADPRLLEQITRALVDRQIALEENLSARASRSSRAEADAKSSALLAKIRQFFQL</sequence>
<dbReference type="CDD" id="cd00038">
    <property type="entry name" value="CAP_ED"/>
    <property type="match status" value="1"/>
</dbReference>
<dbReference type="SUPFAM" id="SSF50182">
    <property type="entry name" value="Sm-like ribonucleoproteins"/>
    <property type="match status" value="1"/>
</dbReference>
<dbReference type="PROSITE" id="PS50042">
    <property type="entry name" value="CNMP_BINDING_3"/>
    <property type="match status" value="1"/>
</dbReference>
<evidence type="ECO:0000313" key="9">
    <source>
        <dbReference type="EMBL" id="MDC3981331.1"/>
    </source>
</evidence>
<keyword evidence="6 7" id="KW-0472">Membrane</keyword>
<protein>
    <submittedName>
        <fullName evidence="9">Mechanosensitive ion channel family protein</fullName>
    </submittedName>
</protein>
<dbReference type="GO" id="GO:0005886">
    <property type="term" value="C:plasma membrane"/>
    <property type="evidence" value="ECO:0007669"/>
    <property type="project" value="UniProtKB-SubCell"/>
</dbReference>
<dbReference type="PANTHER" id="PTHR30347">
    <property type="entry name" value="POTASSIUM CHANNEL RELATED"/>
    <property type="match status" value="1"/>
</dbReference>
<dbReference type="Gene3D" id="2.60.120.10">
    <property type="entry name" value="Jelly Rolls"/>
    <property type="match status" value="1"/>
</dbReference>
<evidence type="ECO:0000256" key="1">
    <source>
        <dbReference type="ARBA" id="ARBA00004651"/>
    </source>
</evidence>
<dbReference type="PANTHER" id="PTHR30347:SF1">
    <property type="entry name" value="MECHANOSENSITIVE CHANNEL MSCK"/>
    <property type="match status" value="1"/>
</dbReference>
<evidence type="ECO:0000256" key="6">
    <source>
        <dbReference type="ARBA" id="ARBA00023136"/>
    </source>
</evidence>
<dbReference type="InterPro" id="IPR011066">
    <property type="entry name" value="MscS_channel_C_sf"/>
</dbReference>
<dbReference type="Pfam" id="PF00924">
    <property type="entry name" value="MS_channel_2nd"/>
    <property type="match status" value="1"/>
</dbReference>
<evidence type="ECO:0000256" key="5">
    <source>
        <dbReference type="ARBA" id="ARBA00022989"/>
    </source>
</evidence>
<dbReference type="InterPro" id="IPR000595">
    <property type="entry name" value="cNMP-bd_dom"/>
</dbReference>
<comment type="subcellular location">
    <subcellularLocation>
        <location evidence="1">Cell membrane</location>
        <topology evidence="1">Multi-pass membrane protein</topology>
    </subcellularLocation>
</comment>
<proteinExistence type="inferred from homology"/>
<evidence type="ECO:0000313" key="10">
    <source>
        <dbReference type="Proteomes" id="UP001151081"/>
    </source>
</evidence>
<dbReference type="InterPro" id="IPR049278">
    <property type="entry name" value="MS_channel_C"/>
</dbReference>
<dbReference type="InterPro" id="IPR010920">
    <property type="entry name" value="LSM_dom_sf"/>
</dbReference>
<evidence type="ECO:0000256" key="2">
    <source>
        <dbReference type="ARBA" id="ARBA00008017"/>
    </source>
</evidence>
<dbReference type="Gene3D" id="3.30.70.100">
    <property type="match status" value="1"/>
</dbReference>
<dbReference type="SUPFAM" id="SSF51206">
    <property type="entry name" value="cAMP-binding domain-like"/>
    <property type="match status" value="1"/>
</dbReference>
<keyword evidence="10" id="KW-1185">Reference proteome</keyword>
<keyword evidence="4 7" id="KW-0812">Transmembrane</keyword>
<dbReference type="Pfam" id="PF00027">
    <property type="entry name" value="cNMP_binding"/>
    <property type="match status" value="1"/>
</dbReference>
<accession>A0A9X3X4R2</accession>
<dbReference type="RefSeq" id="WP_272419868.1">
    <property type="nucleotide sequence ID" value="NZ_JAGTJJ010000004.1"/>
</dbReference>
<dbReference type="PROSITE" id="PS00889">
    <property type="entry name" value="CNMP_BINDING_2"/>
    <property type="match status" value="1"/>
</dbReference>
<feature type="transmembrane region" description="Helical" evidence="7">
    <location>
        <begin position="12"/>
        <end position="34"/>
    </location>
</feature>
<reference evidence="9 10" key="1">
    <citation type="submission" date="2021-04" db="EMBL/GenBank/DDBJ databases">
        <title>Genome analysis of Polyangium sp.</title>
        <authorList>
            <person name="Li Y."/>
            <person name="Wang J."/>
        </authorList>
    </citation>
    <scope>NUCLEOTIDE SEQUENCE [LARGE SCALE GENOMIC DNA]</scope>
    <source>
        <strain evidence="9 10">SDU14</strain>
    </source>
</reference>
<dbReference type="InterPro" id="IPR023408">
    <property type="entry name" value="MscS_beta-dom_sf"/>
</dbReference>
<dbReference type="InterPro" id="IPR014710">
    <property type="entry name" value="RmlC-like_jellyroll"/>
</dbReference>